<accession>A0A6C0ISY4</accession>
<organism evidence="1">
    <name type="scientific">viral metagenome</name>
    <dbReference type="NCBI Taxonomy" id="1070528"/>
    <lineage>
        <taxon>unclassified sequences</taxon>
        <taxon>metagenomes</taxon>
        <taxon>organismal metagenomes</taxon>
    </lineage>
</organism>
<proteinExistence type="predicted"/>
<dbReference type="EMBL" id="MN740241">
    <property type="protein sequence ID" value="QHT95536.1"/>
    <property type="molecule type" value="Genomic_DNA"/>
</dbReference>
<sequence length="119" mass="14163">MIGPTLFIISMMPSYIPFIRNYYISVCLNIEYEQSTRYDDELVQNVNLALYDLQYSQSRSMEKQALSKYIVKLRSALENRHKLYSNILHRISNGRTGAHYYYESRLDEFRDLLSKFSIV</sequence>
<protein>
    <submittedName>
        <fullName evidence="1">Uncharacterized protein</fullName>
    </submittedName>
</protein>
<dbReference type="AlphaFoldDB" id="A0A6C0ISY4"/>
<name>A0A6C0ISY4_9ZZZZ</name>
<evidence type="ECO:0000313" key="1">
    <source>
        <dbReference type="EMBL" id="QHT95536.1"/>
    </source>
</evidence>
<reference evidence="1" key="1">
    <citation type="journal article" date="2020" name="Nature">
        <title>Giant virus diversity and host interactions through global metagenomics.</title>
        <authorList>
            <person name="Schulz F."/>
            <person name="Roux S."/>
            <person name="Paez-Espino D."/>
            <person name="Jungbluth S."/>
            <person name="Walsh D.A."/>
            <person name="Denef V.J."/>
            <person name="McMahon K.D."/>
            <person name="Konstantinidis K.T."/>
            <person name="Eloe-Fadrosh E.A."/>
            <person name="Kyrpides N.C."/>
            <person name="Woyke T."/>
        </authorList>
    </citation>
    <scope>NUCLEOTIDE SEQUENCE</scope>
    <source>
        <strain evidence="1">GVMAG-M-3300024261-8</strain>
    </source>
</reference>